<reference evidence="4" key="1">
    <citation type="submission" date="2023-10" db="EMBL/GenBank/DDBJ databases">
        <title>Genome assembly of Pristionchus species.</title>
        <authorList>
            <person name="Yoshida K."/>
            <person name="Sommer R.J."/>
        </authorList>
    </citation>
    <scope>NUCLEOTIDE SEQUENCE</scope>
    <source>
        <strain evidence="4">RS5133</strain>
    </source>
</reference>
<keyword evidence="1" id="KW-0175">Coiled coil</keyword>
<gene>
    <name evidence="4" type="ORF">PFISCL1PPCAC_25793</name>
</gene>
<organism evidence="4 5">
    <name type="scientific">Pristionchus fissidentatus</name>
    <dbReference type="NCBI Taxonomy" id="1538716"/>
    <lineage>
        <taxon>Eukaryota</taxon>
        <taxon>Metazoa</taxon>
        <taxon>Ecdysozoa</taxon>
        <taxon>Nematoda</taxon>
        <taxon>Chromadorea</taxon>
        <taxon>Rhabditida</taxon>
        <taxon>Rhabditina</taxon>
        <taxon>Diplogasteromorpha</taxon>
        <taxon>Diplogasteroidea</taxon>
        <taxon>Neodiplogasteridae</taxon>
        <taxon>Pristionchus</taxon>
    </lineage>
</organism>
<dbReference type="EMBL" id="BTSY01000006">
    <property type="protein sequence ID" value="GMT34496.1"/>
    <property type="molecule type" value="Genomic_DNA"/>
</dbReference>
<feature type="compositionally biased region" description="Polar residues" evidence="2">
    <location>
        <begin position="13"/>
        <end position="25"/>
    </location>
</feature>
<dbReference type="Pfam" id="PF02213">
    <property type="entry name" value="GYF"/>
    <property type="match status" value="1"/>
</dbReference>
<accession>A0AAV5WR59</accession>
<dbReference type="AlphaFoldDB" id="A0AAV5WR59"/>
<sequence>ADDSDDTDEELQHTQLVQQVDETRPMSPSSAFLLAYQQQMEVQQEQMQLQQQQQAQQLQERCRMLQEELDREAARKLVHLIYLDPSGVERGPFTLDQMEALFKTGYFADSLEVRRGCDREFTELGELKKRNTENPFEFTDPIAVPTANVSADCMD</sequence>
<evidence type="ECO:0000313" key="4">
    <source>
        <dbReference type="EMBL" id="GMT34496.1"/>
    </source>
</evidence>
<feature type="non-terminal residue" evidence="4">
    <location>
        <position position="1"/>
    </location>
</feature>
<evidence type="ECO:0000256" key="1">
    <source>
        <dbReference type="SAM" id="Coils"/>
    </source>
</evidence>
<dbReference type="SUPFAM" id="SSF55277">
    <property type="entry name" value="GYF domain"/>
    <property type="match status" value="1"/>
</dbReference>
<feature type="region of interest" description="Disordered" evidence="2">
    <location>
        <begin position="1"/>
        <end position="25"/>
    </location>
</feature>
<protein>
    <recommendedName>
        <fullName evidence="3">GYF domain-containing protein</fullName>
    </recommendedName>
</protein>
<dbReference type="Gene3D" id="3.30.1490.40">
    <property type="match status" value="1"/>
</dbReference>
<dbReference type="Proteomes" id="UP001432322">
    <property type="component" value="Unassembled WGS sequence"/>
</dbReference>
<dbReference type="InterPro" id="IPR003169">
    <property type="entry name" value="GYF"/>
</dbReference>
<dbReference type="PROSITE" id="PS50829">
    <property type="entry name" value="GYF"/>
    <property type="match status" value="1"/>
</dbReference>
<feature type="coiled-coil region" evidence="1">
    <location>
        <begin position="33"/>
        <end position="75"/>
    </location>
</feature>
<dbReference type="InterPro" id="IPR035445">
    <property type="entry name" value="GYF-like_dom_sf"/>
</dbReference>
<evidence type="ECO:0000259" key="3">
    <source>
        <dbReference type="PROSITE" id="PS50829"/>
    </source>
</evidence>
<keyword evidence="5" id="KW-1185">Reference proteome</keyword>
<feature type="domain" description="GYF" evidence="3">
    <location>
        <begin position="77"/>
        <end position="125"/>
    </location>
</feature>
<evidence type="ECO:0000313" key="5">
    <source>
        <dbReference type="Proteomes" id="UP001432322"/>
    </source>
</evidence>
<proteinExistence type="predicted"/>
<evidence type="ECO:0000256" key="2">
    <source>
        <dbReference type="SAM" id="MobiDB-lite"/>
    </source>
</evidence>
<dbReference type="SMART" id="SM00444">
    <property type="entry name" value="GYF"/>
    <property type="match status" value="1"/>
</dbReference>
<name>A0AAV5WR59_9BILA</name>
<comment type="caution">
    <text evidence="4">The sequence shown here is derived from an EMBL/GenBank/DDBJ whole genome shotgun (WGS) entry which is preliminary data.</text>
</comment>